<sequence length="142" mass="17295">MSNSQDYEKQRRNAYGESPHASRKNIPRNKRRRNRALRRTNKHLIGQACDDDFNAIAMLSKRKYRFRKYPDRPLGEVFVRDVICEYLAGRYSSDTFLRKVERLRRNYRGFHRALQDTLSWRWNRLTEEQLEVLSTYTKYDNE</sequence>
<dbReference type="Proteomes" id="UP000030700">
    <property type="component" value="Unassembled WGS sequence"/>
</dbReference>
<gene>
    <name evidence="2" type="ORF">U14_01445</name>
</gene>
<proteinExistence type="predicted"/>
<evidence type="ECO:0000313" key="2">
    <source>
        <dbReference type="EMBL" id="GAK50218.1"/>
    </source>
</evidence>
<feature type="region of interest" description="Disordered" evidence="1">
    <location>
        <begin position="1"/>
        <end position="41"/>
    </location>
</feature>
<evidence type="ECO:0000313" key="3">
    <source>
        <dbReference type="Proteomes" id="UP000030700"/>
    </source>
</evidence>
<feature type="compositionally biased region" description="Basic residues" evidence="1">
    <location>
        <begin position="21"/>
        <end position="41"/>
    </location>
</feature>
<organism evidence="2">
    <name type="scientific">Candidatus Moduliflexus flocculans</name>
    <dbReference type="NCBI Taxonomy" id="1499966"/>
    <lineage>
        <taxon>Bacteria</taxon>
        <taxon>Candidatus Moduliflexota</taxon>
        <taxon>Candidatus Moduliflexia</taxon>
        <taxon>Candidatus Moduliflexales</taxon>
        <taxon>Candidatus Moduliflexaceae</taxon>
    </lineage>
</organism>
<dbReference type="STRING" id="1499966.U14_01445"/>
<evidence type="ECO:0000256" key="1">
    <source>
        <dbReference type="SAM" id="MobiDB-lite"/>
    </source>
</evidence>
<dbReference type="AlphaFoldDB" id="A0A0S6VS40"/>
<reference evidence="2" key="1">
    <citation type="journal article" date="2015" name="PeerJ">
        <title>First genomic representation of candidate bacterial phylum KSB3 points to enhanced environmental sensing as a trigger of wastewater bulking.</title>
        <authorList>
            <person name="Sekiguchi Y."/>
            <person name="Ohashi A."/>
            <person name="Parks D.H."/>
            <person name="Yamauchi T."/>
            <person name="Tyson G.W."/>
            <person name="Hugenholtz P."/>
        </authorList>
    </citation>
    <scope>NUCLEOTIDE SEQUENCE [LARGE SCALE GENOMIC DNA]</scope>
</reference>
<accession>A0A0S6VS40</accession>
<keyword evidence="3" id="KW-1185">Reference proteome</keyword>
<dbReference type="HOGENOM" id="CLU_1811980_0_0_0"/>
<protein>
    <submittedName>
        <fullName evidence="2">Uncharacterized protein</fullName>
    </submittedName>
</protein>
<name>A0A0S6VS40_9BACT</name>
<feature type="compositionally biased region" description="Basic and acidic residues" evidence="1">
    <location>
        <begin position="1"/>
        <end position="11"/>
    </location>
</feature>
<dbReference type="EMBL" id="DF820456">
    <property type="protein sequence ID" value="GAK50218.1"/>
    <property type="molecule type" value="Genomic_DNA"/>
</dbReference>